<keyword evidence="1" id="KW-0732">Signal</keyword>
<sequence length="156" mass="15850">MTMMKPLALGLATAALVAGAAIAESHAETPPAVGARKAQMQLYAFNLGTLGAMVQGNMDYDADAATAAAGNIVKLSTLAAGPMWAPGTGADAVEASRALPAIWENMDDVISKAMALNEAAMAMETAAAEGLEPLQAAMKDLGAACGACHKEYREPE</sequence>
<keyword evidence="3" id="KW-1185">Reference proteome</keyword>
<feature type="chain" id="PRO_5046544575" evidence="1">
    <location>
        <begin position="24"/>
        <end position="156"/>
    </location>
</feature>
<dbReference type="Proteomes" id="UP000756530">
    <property type="component" value="Unassembled WGS sequence"/>
</dbReference>
<dbReference type="InterPro" id="IPR012127">
    <property type="entry name" value="Cyt_c_prime"/>
</dbReference>
<evidence type="ECO:0000313" key="2">
    <source>
        <dbReference type="EMBL" id="MBV7379516.1"/>
    </source>
</evidence>
<evidence type="ECO:0000256" key="1">
    <source>
        <dbReference type="SAM" id="SignalP"/>
    </source>
</evidence>
<gene>
    <name evidence="2" type="ORF">KJP28_11300</name>
</gene>
<dbReference type="PROSITE" id="PS51009">
    <property type="entry name" value="CYTCII"/>
    <property type="match status" value="1"/>
</dbReference>
<reference evidence="2 3" key="1">
    <citation type="submission" date="2021-05" db="EMBL/GenBank/DDBJ databases">
        <title>Culturable bacteria isolated from Daya Bay.</title>
        <authorList>
            <person name="Zheng W."/>
            <person name="Yu S."/>
            <person name="Huang Y."/>
        </authorList>
    </citation>
    <scope>NUCLEOTIDE SEQUENCE [LARGE SCALE GENOMIC DNA]</scope>
    <source>
        <strain evidence="2 3">DP4N28-5</strain>
    </source>
</reference>
<accession>A0ABS6T4Q3</accession>
<dbReference type="Pfam" id="PF01322">
    <property type="entry name" value="Cytochrom_C_2"/>
    <property type="match status" value="1"/>
</dbReference>
<proteinExistence type="predicted"/>
<dbReference type="InterPro" id="IPR002321">
    <property type="entry name" value="Cyt_c_II"/>
</dbReference>
<comment type="caution">
    <text evidence="2">The sequence shown here is derived from an EMBL/GenBank/DDBJ whole genome shotgun (WGS) entry which is preliminary data.</text>
</comment>
<organism evidence="2 3">
    <name type="scientific">Maritimibacter dapengensis</name>
    <dbReference type="NCBI Taxonomy" id="2836868"/>
    <lineage>
        <taxon>Bacteria</taxon>
        <taxon>Pseudomonadati</taxon>
        <taxon>Pseudomonadota</taxon>
        <taxon>Alphaproteobacteria</taxon>
        <taxon>Rhodobacterales</taxon>
        <taxon>Roseobacteraceae</taxon>
        <taxon>Maritimibacter</taxon>
    </lineage>
</organism>
<evidence type="ECO:0000313" key="3">
    <source>
        <dbReference type="Proteomes" id="UP000756530"/>
    </source>
</evidence>
<dbReference type="RefSeq" id="WP_218392638.1">
    <property type="nucleotide sequence ID" value="NZ_JAHUZE010000002.1"/>
</dbReference>
<feature type="signal peptide" evidence="1">
    <location>
        <begin position="1"/>
        <end position="23"/>
    </location>
</feature>
<name>A0ABS6T4Q3_9RHOB</name>
<protein>
    <submittedName>
        <fullName evidence="2">Cytochrome c</fullName>
    </submittedName>
</protein>
<dbReference type="EMBL" id="JAHUZE010000002">
    <property type="protein sequence ID" value="MBV7379516.1"/>
    <property type="molecule type" value="Genomic_DNA"/>
</dbReference>
<dbReference type="PIRSF" id="PIRSF000027">
    <property type="entry name" value="Cytc_c_prime"/>
    <property type="match status" value="1"/>
</dbReference>